<dbReference type="Gene3D" id="3.90.1340.10">
    <property type="entry name" value="Phage tail collar domain"/>
    <property type="match status" value="1"/>
</dbReference>
<dbReference type="AlphaFoldDB" id="A0A518RCM3"/>
<accession>A0A518RCM3</accession>
<protein>
    <submittedName>
        <fullName evidence="2">Phage tail protein</fullName>
    </submittedName>
</protein>
<dbReference type="Pfam" id="PF07484">
    <property type="entry name" value="Collar"/>
    <property type="match status" value="1"/>
</dbReference>
<dbReference type="OrthoDB" id="9810174at2"/>
<dbReference type="InterPro" id="IPR037053">
    <property type="entry name" value="Phage_tail_collar_dom_sf"/>
</dbReference>
<organism evidence="2 3">
    <name type="scientific">Sphingomonas suaedae</name>
    <dbReference type="NCBI Taxonomy" id="2599297"/>
    <lineage>
        <taxon>Bacteria</taxon>
        <taxon>Pseudomonadati</taxon>
        <taxon>Pseudomonadota</taxon>
        <taxon>Alphaproteobacteria</taxon>
        <taxon>Sphingomonadales</taxon>
        <taxon>Sphingomonadaceae</taxon>
        <taxon>Sphingomonas</taxon>
    </lineage>
</organism>
<dbReference type="RefSeq" id="WP_145844929.1">
    <property type="nucleotide sequence ID" value="NZ_CP042239.1"/>
</dbReference>
<feature type="domain" description="Phage tail collar" evidence="1">
    <location>
        <begin position="7"/>
        <end position="63"/>
    </location>
</feature>
<dbReference type="InterPro" id="IPR011083">
    <property type="entry name" value="Phage_tail_collar_dom"/>
</dbReference>
<proteinExistence type="predicted"/>
<dbReference type="KEGG" id="ssua:FPZ54_03225"/>
<evidence type="ECO:0000259" key="1">
    <source>
        <dbReference type="Pfam" id="PF07484"/>
    </source>
</evidence>
<reference evidence="2 3" key="1">
    <citation type="submission" date="2019-07" db="EMBL/GenBank/DDBJ databases">
        <title>Sphingomonas alkalisoli sp. nov., isolated from rhizosphere soil of Suaedae salsa.</title>
        <authorList>
            <person name="Zhang H."/>
            <person name="Xu L."/>
            <person name="Zhang J.-X."/>
            <person name="Sun J.-Q."/>
        </authorList>
    </citation>
    <scope>NUCLEOTIDE SEQUENCE [LARGE SCALE GENOMIC DNA]</scope>
    <source>
        <strain evidence="2 3">XS-10</strain>
    </source>
</reference>
<evidence type="ECO:0000313" key="2">
    <source>
        <dbReference type="EMBL" id="QDX25131.1"/>
    </source>
</evidence>
<dbReference type="SUPFAM" id="SSF88874">
    <property type="entry name" value="Receptor-binding domain of short tail fibre protein gp12"/>
    <property type="match status" value="1"/>
</dbReference>
<evidence type="ECO:0000313" key="3">
    <source>
        <dbReference type="Proteomes" id="UP000318055"/>
    </source>
</evidence>
<dbReference type="EMBL" id="CP042239">
    <property type="protein sequence ID" value="QDX25131.1"/>
    <property type="molecule type" value="Genomic_DNA"/>
</dbReference>
<dbReference type="Proteomes" id="UP000318055">
    <property type="component" value="Chromosome"/>
</dbReference>
<sequence>MSDPFLGEIKMWAFPWAPSGWAFCDGANLPVNQNQALYSLLGVTFGGTAGQNFNLPDLRGRTPLGTGAGGSVGTYNMGNTGGLEAVALTVATVPPHTHEVVGYSTAATTQSPTGNMLANVNSATSGSTTNFSTFLPGGNWTANAVLNAGTIDSAGGGTPHNNMQPFGVTNFTICQSGSYPPRN</sequence>
<gene>
    <name evidence="2" type="ORF">FPZ54_03225</name>
</gene>
<keyword evidence="3" id="KW-1185">Reference proteome</keyword>
<name>A0A518RCM3_9SPHN</name>